<dbReference type="Pfam" id="PF10604">
    <property type="entry name" value="Polyketide_cyc2"/>
    <property type="match status" value="1"/>
</dbReference>
<name>A0A6J7HBS9_9ZZZZ</name>
<organism evidence="1">
    <name type="scientific">freshwater metagenome</name>
    <dbReference type="NCBI Taxonomy" id="449393"/>
    <lineage>
        <taxon>unclassified sequences</taxon>
        <taxon>metagenomes</taxon>
        <taxon>ecological metagenomes</taxon>
    </lineage>
</organism>
<gene>
    <name evidence="1" type="ORF">UFOPK3674_00284</name>
</gene>
<proteinExistence type="predicted"/>
<dbReference type="InterPro" id="IPR023393">
    <property type="entry name" value="START-like_dom_sf"/>
</dbReference>
<evidence type="ECO:0000313" key="1">
    <source>
        <dbReference type="EMBL" id="CAB4916628.1"/>
    </source>
</evidence>
<dbReference type="SUPFAM" id="SSF55961">
    <property type="entry name" value="Bet v1-like"/>
    <property type="match status" value="1"/>
</dbReference>
<dbReference type="AlphaFoldDB" id="A0A6J7HBS9"/>
<dbReference type="Gene3D" id="3.30.530.20">
    <property type="match status" value="1"/>
</dbReference>
<reference evidence="1" key="1">
    <citation type="submission" date="2020-05" db="EMBL/GenBank/DDBJ databases">
        <authorList>
            <person name="Chiriac C."/>
            <person name="Salcher M."/>
            <person name="Ghai R."/>
            <person name="Kavagutti S V."/>
        </authorList>
    </citation>
    <scope>NUCLEOTIDE SEQUENCE</scope>
</reference>
<dbReference type="EMBL" id="CAFBMX010000001">
    <property type="protein sequence ID" value="CAB4916628.1"/>
    <property type="molecule type" value="Genomic_DNA"/>
</dbReference>
<protein>
    <submittedName>
        <fullName evidence="1">Unannotated protein</fullName>
    </submittedName>
</protein>
<sequence length="143" mass="15523">MARYRTTIESPRTPEACFAALSDFSSAQEWDPGVVRASRPDDGPIGLGSRFDLVAAFMGREVPLTYEIIAFSAPGRVLLRAENESVVSLDEITFEPAPAGGTLVTYDADLRLKGVLRPFDLGLRLIFKRIGDQAAAGLRTHLA</sequence>
<dbReference type="InterPro" id="IPR019587">
    <property type="entry name" value="Polyketide_cyclase/dehydratase"/>
</dbReference>
<accession>A0A6J7HBS9</accession>